<dbReference type="RefSeq" id="WP_270149401.1">
    <property type="nucleotide sequence ID" value="NZ_CP115450.1"/>
</dbReference>
<protein>
    <submittedName>
        <fullName evidence="2">Uncharacterized protein</fullName>
    </submittedName>
</protein>
<evidence type="ECO:0000313" key="3">
    <source>
        <dbReference type="Proteomes" id="UP001212821"/>
    </source>
</evidence>
<feature type="compositionally biased region" description="Low complexity" evidence="1">
    <location>
        <begin position="28"/>
        <end position="38"/>
    </location>
</feature>
<evidence type="ECO:0000256" key="1">
    <source>
        <dbReference type="SAM" id="MobiDB-lite"/>
    </source>
</evidence>
<reference evidence="3" key="1">
    <citation type="submission" date="2022-12" db="EMBL/GenBank/DDBJ databases">
        <authorList>
            <person name="Mo P."/>
        </authorList>
    </citation>
    <scope>NUCLEOTIDE SEQUENCE [LARGE SCALE GENOMIC DNA]</scope>
    <source>
        <strain evidence="3">HUAS 3-15</strain>
    </source>
</reference>
<gene>
    <name evidence="2" type="ORF">O1G21_34920</name>
</gene>
<dbReference type="Proteomes" id="UP001212821">
    <property type="component" value="Chromosome"/>
</dbReference>
<keyword evidence="3" id="KW-1185">Reference proteome</keyword>
<feature type="region of interest" description="Disordered" evidence="1">
    <location>
        <begin position="28"/>
        <end position="52"/>
    </location>
</feature>
<accession>A0ABY7QEM4</accession>
<organism evidence="2 3">
    <name type="scientific">Kitasatospora cathayae</name>
    <dbReference type="NCBI Taxonomy" id="3004092"/>
    <lineage>
        <taxon>Bacteria</taxon>
        <taxon>Bacillati</taxon>
        <taxon>Actinomycetota</taxon>
        <taxon>Actinomycetes</taxon>
        <taxon>Kitasatosporales</taxon>
        <taxon>Streptomycetaceae</taxon>
        <taxon>Kitasatospora</taxon>
    </lineage>
</organism>
<feature type="region of interest" description="Disordered" evidence="1">
    <location>
        <begin position="72"/>
        <end position="109"/>
    </location>
</feature>
<evidence type="ECO:0000313" key="2">
    <source>
        <dbReference type="EMBL" id="WBP90546.1"/>
    </source>
</evidence>
<sequence>MGKKSELDDLRARLATLEAEVDRLRGEAAAAGATTTAQRGERGQPQSMTRIADAVGVMVSGRTEERTRVLRARAEPLESSRSAPLPEHGQFLENLLSGRPALQEELRRR</sequence>
<name>A0ABY7QEM4_9ACTN</name>
<dbReference type="EMBL" id="CP115450">
    <property type="protein sequence ID" value="WBP90546.1"/>
    <property type="molecule type" value="Genomic_DNA"/>
</dbReference>
<proteinExistence type="predicted"/>